<evidence type="ECO:0000313" key="7">
    <source>
        <dbReference type="EMBL" id="GAA1680332.1"/>
    </source>
</evidence>
<dbReference type="Proteomes" id="UP001500618">
    <property type="component" value="Unassembled WGS sequence"/>
</dbReference>
<dbReference type="InterPro" id="IPR001647">
    <property type="entry name" value="HTH_TetR"/>
</dbReference>
<protein>
    <submittedName>
        <fullName evidence="7">TetR/AcrR family transcriptional regulator</fullName>
    </submittedName>
</protein>
<keyword evidence="2 4" id="KW-0238">DNA-binding</keyword>
<gene>
    <name evidence="7" type="ORF">GCM10009765_31940</name>
</gene>
<dbReference type="SUPFAM" id="SSF46689">
    <property type="entry name" value="Homeodomain-like"/>
    <property type="match status" value="1"/>
</dbReference>
<evidence type="ECO:0000313" key="8">
    <source>
        <dbReference type="Proteomes" id="UP001500618"/>
    </source>
</evidence>
<comment type="caution">
    <text evidence="7">The sequence shown here is derived from an EMBL/GenBank/DDBJ whole genome shotgun (WGS) entry which is preliminary data.</text>
</comment>
<evidence type="ECO:0000256" key="5">
    <source>
        <dbReference type="SAM" id="MobiDB-lite"/>
    </source>
</evidence>
<name>A0ABN2H1J0_9ACTN</name>
<evidence type="ECO:0000256" key="3">
    <source>
        <dbReference type="ARBA" id="ARBA00023163"/>
    </source>
</evidence>
<dbReference type="RefSeq" id="WP_344311048.1">
    <property type="nucleotide sequence ID" value="NZ_BAAANY010000009.1"/>
</dbReference>
<feature type="region of interest" description="Disordered" evidence="5">
    <location>
        <begin position="1"/>
        <end position="25"/>
    </location>
</feature>
<proteinExistence type="predicted"/>
<keyword evidence="1" id="KW-0805">Transcription regulation</keyword>
<evidence type="ECO:0000256" key="2">
    <source>
        <dbReference type="ARBA" id="ARBA00023125"/>
    </source>
</evidence>
<dbReference type="EMBL" id="BAAANY010000009">
    <property type="protein sequence ID" value="GAA1680332.1"/>
    <property type="molecule type" value="Genomic_DNA"/>
</dbReference>
<dbReference type="PROSITE" id="PS50977">
    <property type="entry name" value="HTH_TETR_2"/>
    <property type="match status" value="1"/>
</dbReference>
<keyword evidence="8" id="KW-1185">Reference proteome</keyword>
<sequence length="218" mass="23825">MTDPVKPPRRYDASRRQEQAEENRARVLSTAGRIFRAKGYADTAMPEIARAAGVSVQMVYKAFSNKATLLKAVFDVSVAGDTEQTSMAERDVIGAIQAEPDAVRKITMYVSHLAEGAPRYAPLQLLARDAASADRAAADVWAQMRQETLTAMTYFAADLLATGQVREGLSAEEVRDVLWTYHSAEIYELLVVARGWTTDRYGRFVTAAMIAGVLGSGT</sequence>
<dbReference type="PANTHER" id="PTHR30055">
    <property type="entry name" value="HTH-TYPE TRANSCRIPTIONAL REGULATOR RUTR"/>
    <property type="match status" value="1"/>
</dbReference>
<dbReference type="InterPro" id="IPR009057">
    <property type="entry name" value="Homeodomain-like_sf"/>
</dbReference>
<evidence type="ECO:0000256" key="1">
    <source>
        <dbReference type="ARBA" id="ARBA00023015"/>
    </source>
</evidence>
<feature type="compositionally biased region" description="Basic and acidic residues" evidence="5">
    <location>
        <begin position="9"/>
        <end position="25"/>
    </location>
</feature>
<evidence type="ECO:0000256" key="4">
    <source>
        <dbReference type="PROSITE-ProRule" id="PRU00335"/>
    </source>
</evidence>
<evidence type="ECO:0000259" key="6">
    <source>
        <dbReference type="PROSITE" id="PS50977"/>
    </source>
</evidence>
<reference evidence="7 8" key="1">
    <citation type="journal article" date="2019" name="Int. J. Syst. Evol. Microbiol.">
        <title>The Global Catalogue of Microorganisms (GCM) 10K type strain sequencing project: providing services to taxonomists for standard genome sequencing and annotation.</title>
        <authorList>
            <consortium name="The Broad Institute Genomics Platform"/>
            <consortium name="The Broad Institute Genome Sequencing Center for Infectious Disease"/>
            <person name="Wu L."/>
            <person name="Ma J."/>
        </authorList>
    </citation>
    <scope>NUCLEOTIDE SEQUENCE [LARGE SCALE GENOMIC DNA]</scope>
    <source>
        <strain evidence="7 8">JCM 14718</strain>
    </source>
</reference>
<dbReference type="Gene3D" id="1.10.357.10">
    <property type="entry name" value="Tetracycline Repressor, domain 2"/>
    <property type="match status" value="1"/>
</dbReference>
<feature type="domain" description="HTH tetR-type" evidence="6">
    <location>
        <begin position="21"/>
        <end position="81"/>
    </location>
</feature>
<dbReference type="InterPro" id="IPR050109">
    <property type="entry name" value="HTH-type_TetR-like_transc_reg"/>
</dbReference>
<keyword evidence="3" id="KW-0804">Transcription</keyword>
<accession>A0ABN2H1J0</accession>
<dbReference type="Pfam" id="PF00440">
    <property type="entry name" value="TetR_N"/>
    <property type="match status" value="1"/>
</dbReference>
<feature type="DNA-binding region" description="H-T-H motif" evidence="4">
    <location>
        <begin position="44"/>
        <end position="63"/>
    </location>
</feature>
<dbReference type="PRINTS" id="PR00455">
    <property type="entry name" value="HTHTETR"/>
</dbReference>
<organism evidence="7 8">
    <name type="scientific">Fodinicola feengrottensis</name>
    <dbReference type="NCBI Taxonomy" id="435914"/>
    <lineage>
        <taxon>Bacteria</taxon>
        <taxon>Bacillati</taxon>
        <taxon>Actinomycetota</taxon>
        <taxon>Actinomycetes</taxon>
        <taxon>Mycobacteriales</taxon>
        <taxon>Fodinicola</taxon>
    </lineage>
</organism>
<dbReference type="PANTHER" id="PTHR30055:SF234">
    <property type="entry name" value="HTH-TYPE TRANSCRIPTIONAL REGULATOR BETI"/>
    <property type="match status" value="1"/>
</dbReference>